<accession>A0A3D8QFP9</accession>
<keyword evidence="13" id="KW-1207">Sterol metabolism</keyword>
<dbReference type="InterPro" id="IPR008949">
    <property type="entry name" value="Isoprenoid_synthase_dom_sf"/>
</dbReference>
<dbReference type="SFLD" id="SFLDG01018">
    <property type="entry name" value="Squalene/Phytoene_Synthase_Lik"/>
    <property type="match status" value="1"/>
</dbReference>
<keyword evidence="10" id="KW-0756">Sterol biosynthesis</keyword>
<keyword evidence="7 15" id="KW-0812">Transmembrane</keyword>
<dbReference type="SFLD" id="SFLDS00005">
    <property type="entry name" value="Isoprenoid_Synthase_Type_I"/>
    <property type="match status" value="1"/>
</dbReference>
<evidence type="ECO:0000313" key="16">
    <source>
        <dbReference type="EMBL" id="RDW60541.1"/>
    </source>
</evidence>
<dbReference type="OrthoDB" id="431150at2759"/>
<dbReference type="GO" id="GO:0006696">
    <property type="term" value="P:ergosterol biosynthetic process"/>
    <property type="evidence" value="ECO:0007669"/>
    <property type="project" value="TreeGrafter"/>
</dbReference>
<evidence type="ECO:0000256" key="5">
    <source>
        <dbReference type="ARBA" id="ARBA00022516"/>
    </source>
</evidence>
<gene>
    <name evidence="16" type="ORF">BP6252_11924</name>
</gene>
<evidence type="ECO:0000256" key="2">
    <source>
        <dbReference type="ARBA" id="ARBA00004370"/>
    </source>
</evidence>
<feature type="transmembrane region" description="Helical" evidence="15">
    <location>
        <begin position="421"/>
        <end position="440"/>
    </location>
</feature>
<dbReference type="FunFam" id="1.10.600.10:FF:000003">
    <property type="entry name" value="Farnesyl-diphosphate farnesyltransferase 1"/>
    <property type="match status" value="1"/>
</dbReference>
<keyword evidence="8" id="KW-0752">Steroid biosynthesis</keyword>
<comment type="similarity">
    <text evidence="3">Belongs to the phytoene/squalene synthase family.</text>
</comment>
<dbReference type="Proteomes" id="UP000256645">
    <property type="component" value="Unassembled WGS sequence"/>
</dbReference>
<keyword evidence="9 15" id="KW-1133">Transmembrane helix</keyword>
<dbReference type="InterPro" id="IPR033904">
    <property type="entry name" value="Trans_IPPS_HH"/>
</dbReference>
<dbReference type="InterPro" id="IPR019845">
    <property type="entry name" value="Squalene/phytoene_synthase_CS"/>
</dbReference>
<dbReference type="CDD" id="cd00683">
    <property type="entry name" value="Trans_IPPS_HH"/>
    <property type="match status" value="1"/>
</dbReference>
<dbReference type="Pfam" id="PF00494">
    <property type="entry name" value="SQS_PSY"/>
    <property type="match status" value="1"/>
</dbReference>
<evidence type="ECO:0000256" key="7">
    <source>
        <dbReference type="ARBA" id="ARBA00022692"/>
    </source>
</evidence>
<dbReference type="GO" id="GO:0005789">
    <property type="term" value="C:endoplasmic reticulum membrane"/>
    <property type="evidence" value="ECO:0007669"/>
    <property type="project" value="TreeGrafter"/>
</dbReference>
<dbReference type="AlphaFoldDB" id="A0A3D8QFP9"/>
<evidence type="ECO:0000256" key="9">
    <source>
        <dbReference type="ARBA" id="ARBA00022989"/>
    </source>
</evidence>
<dbReference type="NCBIfam" id="TIGR01559">
    <property type="entry name" value="squal_synth"/>
    <property type="match status" value="1"/>
</dbReference>
<dbReference type="PANTHER" id="PTHR11626:SF2">
    <property type="entry name" value="SQUALENE SYNTHASE"/>
    <property type="match status" value="1"/>
</dbReference>
<sequence length="460" mass="53424">MENPGQILHFAMHPNQLRSIIQWKMWHKPAYTRDPSKESVTLKNCFKWLKLTSRSFAMVVQELNPDLVIPIVMYYLVLRGLDTIEDDMTISLQEKEPLLRNFESVLEKDGWTYNKNGPNEKDRELLVHFNDVIAEFKLIDPKYRDIIRDITQKMGNGMADYANNAKHNINNVNTVRDYELYCHYVAGLVGDGLTRFFMERGFVNPGVSRRPEFTESMGQFLQKTNIIRDVREDFDEKRRFWPKEIWLKHVDKFEDLFDPKHREAALSCSSEIVLNALRHADECILYMAEIKEQGVFTFVAIPQAMAIATLELVFQNPRIFETNVKITRGETAQLLIESSQDLQTVCAVFKKYVQRIHMKNSPKDPNFLGIDISCNKIEQFIESIYPSRDLKVLSRLTKHSRSRTAANDEAKAIDNQVKRDIFYLLLAMLGALLLILAVMISRCSVSWYNLLLLTKVGIKC</sequence>
<reference evidence="16 17" key="1">
    <citation type="journal article" date="2018" name="IMA Fungus">
        <title>IMA Genome-F 9: Draft genome sequence of Annulohypoxylon stygium, Aspergillus mulundensis, Berkeleyomyces basicola (syn. Thielaviopsis basicola), Ceratocystis smalleyi, two Cercospora beticola strains, Coleophoma cylindrospora, Fusarium fracticaudum, Phialophora cf. hyalina, and Morchella septimelata.</title>
        <authorList>
            <person name="Wingfield B.D."/>
            <person name="Bills G.F."/>
            <person name="Dong Y."/>
            <person name="Huang W."/>
            <person name="Nel W.J."/>
            <person name="Swalarsk-Parry B.S."/>
            <person name="Vaghefi N."/>
            <person name="Wilken P.M."/>
            <person name="An Z."/>
            <person name="de Beer Z.W."/>
            <person name="De Vos L."/>
            <person name="Chen L."/>
            <person name="Duong T.A."/>
            <person name="Gao Y."/>
            <person name="Hammerbacher A."/>
            <person name="Kikkert J.R."/>
            <person name="Li Y."/>
            <person name="Li H."/>
            <person name="Li K."/>
            <person name="Li Q."/>
            <person name="Liu X."/>
            <person name="Ma X."/>
            <person name="Naidoo K."/>
            <person name="Pethybridge S.J."/>
            <person name="Sun J."/>
            <person name="Steenkamp E.T."/>
            <person name="van der Nest M.A."/>
            <person name="van Wyk S."/>
            <person name="Wingfield M.J."/>
            <person name="Xiong C."/>
            <person name="Yue Q."/>
            <person name="Zhang X."/>
        </authorList>
    </citation>
    <scope>NUCLEOTIDE SEQUENCE [LARGE SCALE GENOMIC DNA]</scope>
    <source>
        <strain evidence="16 17">BP6252</strain>
    </source>
</reference>
<dbReference type="EC" id="2.5.1.21" evidence="4"/>
<dbReference type="InterPro" id="IPR044844">
    <property type="entry name" value="Trans_IPPS_euk-type"/>
</dbReference>
<protein>
    <recommendedName>
        <fullName evidence="4">squalene synthase</fullName>
        <ecNumber evidence="4">2.5.1.21</ecNumber>
    </recommendedName>
</protein>
<organism evidence="16 17">
    <name type="scientific">Coleophoma cylindrospora</name>
    <dbReference type="NCBI Taxonomy" id="1849047"/>
    <lineage>
        <taxon>Eukaryota</taxon>
        <taxon>Fungi</taxon>
        <taxon>Dikarya</taxon>
        <taxon>Ascomycota</taxon>
        <taxon>Pezizomycotina</taxon>
        <taxon>Leotiomycetes</taxon>
        <taxon>Helotiales</taxon>
        <taxon>Dermateaceae</taxon>
        <taxon>Coleophoma</taxon>
    </lineage>
</organism>
<evidence type="ECO:0000256" key="1">
    <source>
        <dbReference type="ARBA" id="ARBA00001946"/>
    </source>
</evidence>
<proteinExistence type="inferred from homology"/>
<keyword evidence="11" id="KW-0443">Lipid metabolism</keyword>
<comment type="cofactor">
    <cofactor evidence="1">
        <name>Mg(2+)</name>
        <dbReference type="ChEBI" id="CHEBI:18420"/>
    </cofactor>
</comment>
<evidence type="ECO:0000256" key="11">
    <source>
        <dbReference type="ARBA" id="ARBA00023098"/>
    </source>
</evidence>
<dbReference type="InterPro" id="IPR002060">
    <property type="entry name" value="Squ/phyt_synthse"/>
</dbReference>
<evidence type="ECO:0000256" key="15">
    <source>
        <dbReference type="SAM" id="Phobius"/>
    </source>
</evidence>
<keyword evidence="14" id="KW-0753">Steroid metabolism</keyword>
<evidence type="ECO:0000256" key="3">
    <source>
        <dbReference type="ARBA" id="ARBA00006251"/>
    </source>
</evidence>
<keyword evidence="17" id="KW-1185">Reference proteome</keyword>
<evidence type="ECO:0000256" key="14">
    <source>
        <dbReference type="ARBA" id="ARBA00023221"/>
    </source>
</evidence>
<evidence type="ECO:0000256" key="13">
    <source>
        <dbReference type="ARBA" id="ARBA00023166"/>
    </source>
</evidence>
<comment type="caution">
    <text evidence="16">The sequence shown here is derived from an EMBL/GenBank/DDBJ whole genome shotgun (WGS) entry which is preliminary data.</text>
</comment>
<evidence type="ECO:0000256" key="8">
    <source>
        <dbReference type="ARBA" id="ARBA00022955"/>
    </source>
</evidence>
<evidence type="ECO:0000256" key="6">
    <source>
        <dbReference type="ARBA" id="ARBA00022679"/>
    </source>
</evidence>
<dbReference type="GO" id="GO:0045338">
    <property type="term" value="P:farnesyl diphosphate metabolic process"/>
    <property type="evidence" value="ECO:0007669"/>
    <property type="project" value="InterPro"/>
</dbReference>
<keyword evidence="6" id="KW-0808">Transferase</keyword>
<dbReference type="PROSITE" id="PS01045">
    <property type="entry name" value="SQUALEN_PHYTOEN_SYN_2"/>
    <property type="match status" value="1"/>
</dbReference>
<dbReference type="InterPro" id="IPR006449">
    <property type="entry name" value="Squal_synth-like"/>
</dbReference>
<dbReference type="Gene3D" id="1.10.600.10">
    <property type="entry name" value="Farnesyl Diphosphate Synthase"/>
    <property type="match status" value="1"/>
</dbReference>
<name>A0A3D8QFP9_9HELO</name>
<dbReference type="SUPFAM" id="SSF48576">
    <property type="entry name" value="Terpenoid synthases"/>
    <property type="match status" value="1"/>
</dbReference>
<dbReference type="EMBL" id="PDLM01000015">
    <property type="protein sequence ID" value="RDW60541.1"/>
    <property type="molecule type" value="Genomic_DNA"/>
</dbReference>
<evidence type="ECO:0000313" key="17">
    <source>
        <dbReference type="Proteomes" id="UP000256645"/>
    </source>
</evidence>
<comment type="subcellular location">
    <subcellularLocation>
        <location evidence="2">Membrane</location>
    </subcellularLocation>
</comment>
<evidence type="ECO:0000256" key="4">
    <source>
        <dbReference type="ARBA" id="ARBA00012373"/>
    </source>
</evidence>
<keyword evidence="12 15" id="KW-0472">Membrane</keyword>
<dbReference type="PANTHER" id="PTHR11626">
    <property type="entry name" value="FARNESYL-DIPHOSPHATE FARNESYLTRANSFERASE"/>
    <property type="match status" value="1"/>
</dbReference>
<keyword evidence="5" id="KW-0444">Lipid biosynthesis</keyword>
<dbReference type="GO" id="GO:0051996">
    <property type="term" value="F:squalene synthase [NAD(P)H] activity"/>
    <property type="evidence" value="ECO:0007669"/>
    <property type="project" value="UniProtKB-EC"/>
</dbReference>
<dbReference type="STRING" id="1849047.A0A3D8QFP9"/>
<evidence type="ECO:0000256" key="12">
    <source>
        <dbReference type="ARBA" id="ARBA00023136"/>
    </source>
</evidence>
<evidence type="ECO:0000256" key="10">
    <source>
        <dbReference type="ARBA" id="ARBA00023011"/>
    </source>
</evidence>